<dbReference type="Proteomes" id="UP000261420">
    <property type="component" value="Unplaced"/>
</dbReference>
<dbReference type="PANTHER" id="PTHR23389">
    <property type="entry name" value="CHROMOSOME TRANSMISSION FIDELITY FACTOR 18"/>
    <property type="match status" value="1"/>
</dbReference>
<name>A0A3B4T300_SERDU</name>
<dbReference type="STRING" id="41447.ENSSDUP00000000533"/>
<dbReference type="GeneTree" id="ENSGT00940000153469"/>
<dbReference type="SMART" id="SM00382">
    <property type="entry name" value="AAA"/>
    <property type="match status" value="1"/>
</dbReference>
<dbReference type="InterPro" id="IPR003959">
    <property type="entry name" value="ATPase_AAA_core"/>
</dbReference>
<proteinExistence type="predicted"/>
<evidence type="ECO:0000259" key="2">
    <source>
        <dbReference type="SMART" id="SM00382"/>
    </source>
</evidence>
<feature type="region of interest" description="Disordered" evidence="1">
    <location>
        <begin position="193"/>
        <end position="237"/>
    </location>
</feature>
<dbReference type="GO" id="GO:0005634">
    <property type="term" value="C:nucleus"/>
    <property type="evidence" value="ECO:0007669"/>
    <property type="project" value="TreeGrafter"/>
</dbReference>
<feature type="compositionally biased region" description="Basic and acidic residues" evidence="1">
    <location>
        <begin position="308"/>
        <end position="320"/>
    </location>
</feature>
<dbReference type="InterPro" id="IPR003593">
    <property type="entry name" value="AAA+_ATPase"/>
</dbReference>
<dbReference type="InterPro" id="IPR027417">
    <property type="entry name" value="P-loop_NTPase"/>
</dbReference>
<feature type="region of interest" description="Disordered" evidence="1">
    <location>
        <begin position="98"/>
        <end position="124"/>
    </location>
</feature>
<evidence type="ECO:0000313" key="4">
    <source>
        <dbReference type="Proteomes" id="UP000261420"/>
    </source>
</evidence>
<dbReference type="GO" id="GO:0061860">
    <property type="term" value="F:DNA clamp unloader activity"/>
    <property type="evidence" value="ECO:0007669"/>
    <property type="project" value="TreeGrafter"/>
</dbReference>
<dbReference type="Ensembl" id="ENSSDUT00000000574.1">
    <property type="protein sequence ID" value="ENSSDUP00000000533.1"/>
    <property type="gene ID" value="ENSSDUG00000000425.1"/>
</dbReference>
<reference evidence="3" key="1">
    <citation type="submission" date="2025-08" db="UniProtKB">
        <authorList>
            <consortium name="Ensembl"/>
        </authorList>
    </citation>
    <scope>IDENTIFICATION</scope>
</reference>
<dbReference type="CDD" id="cd00009">
    <property type="entry name" value="AAA"/>
    <property type="match status" value="1"/>
</dbReference>
<evidence type="ECO:0000256" key="1">
    <source>
        <dbReference type="SAM" id="MobiDB-lite"/>
    </source>
</evidence>
<feature type="region of interest" description="Disordered" evidence="1">
    <location>
        <begin position="308"/>
        <end position="342"/>
    </location>
</feature>
<dbReference type="AlphaFoldDB" id="A0A3B4T300"/>
<dbReference type="GO" id="GO:0005524">
    <property type="term" value="F:ATP binding"/>
    <property type="evidence" value="ECO:0007669"/>
    <property type="project" value="InterPro"/>
</dbReference>
<dbReference type="GO" id="GO:0016887">
    <property type="term" value="F:ATP hydrolysis activity"/>
    <property type="evidence" value="ECO:0007669"/>
    <property type="project" value="InterPro"/>
</dbReference>
<feature type="compositionally biased region" description="Polar residues" evidence="1">
    <location>
        <begin position="709"/>
        <end position="721"/>
    </location>
</feature>
<keyword evidence="4" id="KW-1185">Reference proteome</keyword>
<dbReference type="PANTHER" id="PTHR23389:SF21">
    <property type="entry name" value="ATPASE FAMILY AAA DOMAIN-CONTAINING PROTEIN 5"/>
    <property type="match status" value="1"/>
</dbReference>
<evidence type="ECO:0000313" key="3">
    <source>
        <dbReference type="Ensembl" id="ENSSDUP00000000533.1"/>
    </source>
</evidence>
<accession>A0A3B4T300</accession>
<sequence>MRNKLKRGRNCKDTPCQSKDQIQTTEVISLVLSESSCSFDKTSPEGGSASLAAKDKNGSNTSAAAGISQRVQPLQEKKKQTCCAKGIKIAPIFLRQSESKRSSNGKLYQPVEKPQKPVPPQRDDLRRVKSQRRLSVSTVSHLTEKEGIILSSWRGRLSPSSLHSCLEEIKTSNPVFPVHTVFSKLQRKASEKLRDFGSTGETEQESVNSLSKAENSLQNHLKEKRKRGDENSEGVPKRLRCSLTGEDAIGVDQFHLLAQGGQESTVISDVLWTDKYSPQHSSEVIGNSVSVNKLHSWLKKWKLRADSDERRKMEERKDEDNSNDSWDCGDFQGEAGAEGNREDPLCNTVLITGPPGVGKTASVYACAQELGFKVFEVNCSSQRSGRHVLSQLKEATQSHLVEMSGKDPLKPAFAFFLTGKTVHPKNVISTTKRRTAQNFGRSSRRGKANPATVTLANYFKMKAKADHLHFGGLSPSEKLDGEKLGSPSAGCDQAVPQSKKTATSLILFEEVDVIFSDDVGFLAAIKTFMTTTKRPVILTANDPLFRERFNCSLEEIIFKTPIVDVCSYLQLVCLAENVQLELDDVSSLLTLTCGDIRRCLLQLQLWVHGGGGRASQSGGLLKEPTRRWSETDTNKLLRLLAESWRGGVPLLYTNLELLLPIGAKGTSVHYLDKVTCSGLQSELALSDTDPHLQQLNQNISPKSVRKNSRLPSSSNKTEQKSAQVATDCLDALTDFFDLMSYLDATLPAAAKLVSGSCSPEAFVWTGADIKDGLLDEMSEEGGWSWSQERLSDIQAAAEGLGFHRCWWRVSEVRTEAQKYRFCFSPCYTWSSPSSVSQRQYKLSRTVLSSKSFSLLGNRQAVSVDYMPVLRSICRFHTAQQLKEESVR</sequence>
<dbReference type="Pfam" id="PF00004">
    <property type="entry name" value="AAA"/>
    <property type="match status" value="1"/>
</dbReference>
<organism evidence="3 4">
    <name type="scientific">Seriola dumerili</name>
    <name type="common">Greater amberjack</name>
    <name type="synonym">Caranx dumerili</name>
    <dbReference type="NCBI Taxonomy" id="41447"/>
    <lineage>
        <taxon>Eukaryota</taxon>
        <taxon>Metazoa</taxon>
        <taxon>Chordata</taxon>
        <taxon>Craniata</taxon>
        <taxon>Vertebrata</taxon>
        <taxon>Euteleostomi</taxon>
        <taxon>Actinopterygii</taxon>
        <taxon>Neopterygii</taxon>
        <taxon>Teleostei</taxon>
        <taxon>Neoteleostei</taxon>
        <taxon>Acanthomorphata</taxon>
        <taxon>Carangaria</taxon>
        <taxon>Carangiformes</taxon>
        <taxon>Carangidae</taxon>
        <taxon>Seriola</taxon>
    </lineage>
</organism>
<protein>
    <submittedName>
        <fullName evidence="3">ATPase family AAA domain containing 5b</fullName>
    </submittedName>
</protein>
<feature type="region of interest" description="Disordered" evidence="1">
    <location>
        <begin position="696"/>
        <end position="721"/>
    </location>
</feature>
<reference evidence="3" key="2">
    <citation type="submission" date="2025-09" db="UniProtKB">
        <authorList>
            <consortium name="Ensembl"/>
        </authorList>
    </citation>
    <scope>IDENTIFICATION</scope>
</reference>
<dbReference type="Gene3D" id="3.40.50.300">
    <property type="entry name" value="P-loop containing nucleotide triphosphate hydrolases"/>
    <property type="match status" value="1"/>
</dbReference>
<feature type="compositionally biased region" description="Polar residues" evidence="1">
    <location>
        <begin position="199"/>
        <end position="219"/>
    </location>
</feature>
<feature type="region of interest" description="Disordered" evidence="1">
    <location>
        <begin position="37"/>
        <end position="71"/>
    </location>
</feature>
<dbReference type="GO" id="GO:0003677">
    <property type="term" value="F:DNA binding"/>
    <property type="evidence" value="ECO:0007669"/>
    <property type="project" value="TreeGrafter"/>
</dbReference>
<dbReference type="SUPFAM" id="SSF52540">
    <property type="entry name" value="P-loop containing nucleoside triphosphate hydrolases"/>
    <property type="match status" value="1"/>
</dbReference>
<dbReference type="OMA" id="AVCVDYM"/>
<feature type="domain" description="AAA+ ATPase" evidence="2">
    <location>
        <begin position="345"/>
        <end position="558"/>
    </location>
</feature>